<accession>A0A1X2IC91</accession>
<feature type="compositionally biased region" description="Low complexity" evidence="1">
    <location>
        <begin position="159"/>
        <end position="182"/>
    </location>
</feature>
<dbReference type="STRING" id="90262.A0A1X2IC91"/>
<gene>
    <name evidence="2" type="ORF">BCR42DRAFT_68007</name>
</gene>
<reference evidence="2 3" key="1">
    <citation type="submission" date="2016-07" db="EMBL/GenBank/DDBJ databases">
        <title>Pervasive Adenine N6-methylation of Active Genes in Fungi.</title>
        <authorList>
            <consortium name="DOE Joint Genome Institute"/>
            <person name="Mondo S.J."/>
            <person name="Dannebaum R.O."/>
            <person name="Kuo R.C."/>
            <person name="Labutti K."/>
            <person name="Haridas S."/>
            <person name="Kuo A."/>
            <person name="Salamov A."/>
            <person name="Ahrendt S.R."/>
            <person name="Lipzen A."/>
            <person name="Sullivan W."/>
            <person name="Andreopoulos W.B."/>
            <person name="Clum A."/>
            <person name="Lindquist E."/>
            <person name="Daum C."/>
            <person name="Ramamoorthy G.K."/>
            <person name="Gryganskyi A."/>
            <person name="Culley D."/>
            <person name="Magnuson J.K."/>
            <person name="James T.Y."/>
            <person name="O'Malley M.A."/>
            <person name="Stajich J.E."/>
            <person name="Spatafora J.W."/>
            <person name="Visel A."/>
            <person name="Grigoriev I.V."/>
        </authorList>
    </citation>
    <scope>NUCLEOTIDE SEQUENCE [LARGE SCALE GENOMIC DNA]</scope>
    <source>
        <strain evidence="2 3">NRRL 1336</strain>
    </source>
</reference>
<feature type="compositionally biased region" description="Low complexity" evidence="1">
    <location>
        <begin position="92"/>
        <end position="119"/>
    </location>
</feature>
<name>A0A1X2IC91_9FUNG</name>
<feature type="compositionally biased region" description="Polar residues" evidence="1">
    <location>
        <begin position="129"/>
        <end position="142"/>
    </location>
</feature>
<comment type="caution">
    <text evidence="2">The sequence shown here is derived from an EMBL/GenBank/DDBJ whole genome shotgun (WGS) entry which is preliminary data.</text>
</comment>
<evidence type="ECO:0000256" key="1">
    <source>
        <dbReference type="SAM" id="MobiDB-lite"/>
    </source>
</evidence>
<proteinExistence type="predicted"/>
<sequence>MKDLDFATTMTKVEEEEEYNIYIEKNHLDSPELSWSPPDDHLETLSPLIHNVNPGTRHRSGSINSDSSLNSYSTVTVQQYSRYGMTPMIYQSDSTSTSSRTPSRLSNYSTSSQTSSNTTAALPRPRKVSATSTGMPSPSRSISNRDESHLLPRAHSRLGTSSHHTSTGGGCPSSAASAACNGRSKLAKRASHIPSPSSNASPKSPSIMSGSRLTAIPSSSKSTGVPGGRPVSRFGTERGNGTSRSGASSMTTAAGSTTARKLASRASHIPSVHERSTSPISGRNGSSIRNSVFGLRRDDNTASQQQQQQQSGRRGTVTPNHLRSPENQRRNASPIAGKPTGMRPPADTRSSSRIGFRKL</sequence>
<dbReference type="EMBL" id="MCGE01000016">
    <property type="protein sequence ID" value="ORZ13661.1"/>
    <property type="molecule type" value="Genomic_DNA"/>
</dbReference>
<protein>
    <submittedName>
        <fullName evidence="2">Uncharacterized protein</fullName>
    </submittedName>
</protein>
<feature type="compositionally biased region" description="Polar residues" evidence="1">
    <location>
        <begin position="311"/>
        <end position="321"/>
    </location>
</feature>
<dbReference type="OrthoDB" id="2290647at2759"/>
<evidence type="ECO:0000313" key="3">
    <source>
        <dbReference type="Proteomes" id="UP000193560"/>
    </source>
</evidence>
<feature type="compositionally biased region" description="Low complexity" evidence="1">
    <location>
        <begin position="194"/>
        <end position="209"/>
    </location>
</feature>
<feature type="region of interest" description="Disordered" evidence="1">
    <location>
        <begin position="91"/>
        <end position="359"/>
    </location>
</feature>
<feature type="compositionally biased region" description="Polar residues" evidence="1">
    <location>
        <begin position="277"/>
        <end position="290"/>
    </location>
</feature>
<keyword evidence="3" id="KW-1185">Reference proteome</keyword>
<dbReference type="Proteomes" id="UP000193560">
    <property type="component" value="Unassembled WGS sequence"/>
</dbReference>
<dbReference type="AlphaFoldDB" id="A0A1X2IC91"/>
<organism evidence="2 3">
    <name type="scientific">Absidia repens</name>
    <dbReference type="NCBI Taxonomy" id="90262"/>
    <lineage>
        <taxon>Eukaryota</taxon>
        <taxon>Fungi</taxon>
        <taxon>Fungi incertae sedis</taxon>
        <taxon>Mucoromycota</taxon>
        <taxon>Mucoromycotina</taxon>
        <taxon>Mucoromycetes</taxon>
        <taxon>Mucorales</taxon>
        <taxon>Cunninghamellaceae</taxon>
        <taxon>Absidia</taxon>
    </lineage>
</organism>
<evidence type="ECO:0000313" key="2">
    <source>
        <dbReference type="EMBL" id="ORZ13661.1"/>
    </source>
</evidence>
<feature type="compositionally biased region" description="Low complexity" evidence="1">
    <location>
        <begin position="241"/>
        <end position="260"/>
    </location>
</feature>